<gene>
    <name evidence="3" type="ORF">CGZ93_13370</name>
</gene>
<dbReference type="AlphaFoldDB" id="A0A255H068"/>
<dbReference type="OrthoDB" id="3539187at2"/>
<evidence type="ECO:0000256" key="2">
    <source>
        <dbReference type="SAM" id="Phobius"/>
    </source>
</evidence>
<name>A0A255H068_9ACTN</name>
<keyword evidence="2" id="KW-1133">Transmembrane helix</keyword>
<feature type="transmembrane region" description="Helical" evidence="2">
    <location>
        <begin position="23"/>
        <end position="46"/>
    </location>
</feature>
<protein>
    <submittedName>
        <fullName evidence="3">Uncharacterized protein</fullName>
    </submittedName>
</protein>
<feature type="compositionally biased region" description="Basic and acidic residues" evidence="1">
    <location>
        <begin position="176"/>
        <end position="186"/>
    </location>
</feature>
<evidence type="ECO:0000313" key="3">
    <source>
        <dbReference type="EMBL" id="OYO19354.1"/>
    </source>
</evidence>
<dbReference type="Proteomes" id="UP000216311">
    <property type="component" value="Unassembled WGS sequence"/>
</dbReference>
<evidence type="ECO:0000313" key="4">
    <source>
        <dbReference type="Proteomes" id="UP000216311"/>
    </source>
</evidence>
<dbReference type="EMBL" id="NMVQ01000034">
    <property type="protein sequence ID" value="OYO19354.1"/>
    <property type="molecule type" value="Genomic_DNA"/>
</dbReference>
<organism evidence="3 4">
    <name type="scientific">Enemella dayhoffiae</name>
    <dbReference type="NCBI Taxonomy" id="2016507"/>
    <lineage>
        <taxon>Bacteria</taxon>
        <taxon>Bacillati</taxon>
        <taxon>Actinomycetota</taxon>
        <taxon>Actinomycetes</taxon>
        <taxon>Propionibacteriales</taxon>
        <taxon>Propionibacteriaceae</taxon>
        <taxon>Enemella</taxon>
    </lineage>
</organism>
<comment type="caution">
    <text evidence="3">The sequence shown here is derived from an EMBL/GenBank/DDBJ whole genome shotgun (WGS) entry which is preliminary data.</text>
</comment>
<keyword evidence="2" id="KW-0812">Transmembrane</keyword>
<sequence length="272" mass="29596">MDQNDFQTPEIFKAQDGVFKGSLIPMVLLGVPLLLMSWLLFALVMNAVKAPAANWLGLLAAIAFTALMVWVRLRKTRQNVSEIELLLEPRGLTYTGDASRRFLSWQDLREARRVLPLVGMDAKKAARGVGYDSMAAKGGQAGVNALGQVGAQLTAGTGLVGIGTMEILGGAMARETHRQNEGRNGRDPQTGQPYLTVPLSQFDTRWDRHRIGEWLAHFRPDLAAQATALHDGIEADSQKSLKQTAQDAWAEGRAERAARESNQGNDPGAPRG</sequence>
<feature type="compositionally biased region" description="Basic and acidic residues" evidence="1">
    <location>
        <begin position="250"/>
        <end position="259"/>
    </location>
</feature>
<evidence type="ECO:0000256" key="1">
    <source>
        <dbReference type="SAM" id="MobiDB-lite"/>
    </source>
</evidence>
<feature type="region of interest" description="Disordered" evidence="1">
    <location>
        <begin position="234"/>
        <end position="272"/>
    </location>
</feature>
<dbReference type="RefSeq" id="WP_094364649.1">
    <property type="nucleotide sequence ID" value="NZ_NMVQ01000034.1"/>
</dbReference>
<keyword evidence="2" id="KW-0472">Membrane</keyword>
<accession>A0A255H068</accession>
<reference evidence="3 4" key="1">
    <citation type="submission" date="2017-07" db="EMBL/GenBank/DDBJ databases">
        <title>Draft whole genome sequences of clinical Proprionibacteriaceae strains.</title>
        <authorList>
            <person name="Bernier A.-M."/>
            <person name="Bernard K."/>
            <person name="Domingo M.-C."/>
        </authorList>
    </citation>
    <scope>NUCLEOTIDE SEQUENCE [LARGE SCALE GENOMIC DNA]</scope>
    <source>
        <strain evidence="3 4">NML 130396</strain>
    </source>
</reference>
<feature type="transmembrane region" description="Helical" evidence="2">
    <location>
        <begin position="52"/>
        <end position="71"/>
    </location>
</feature>
<feature type="region of interest" description="Disordered" evidence="1">
    <location>
        <begin position="176"/>
        <end position="195"/>
    </location>
</feature>
<keyword evidence="4" id="KW-1185">Reference proteome</keyword>
<proteinExistence type="predicted"/>